<dbReference type="RefSeq" id="WP_101248667.1">
    <property type="nucleotide sequence ID" value="NZ_PIUM01000001.1"/>
</dbReference>
<dbReference type="GO" id="GO:0005886">
    <property type="term" value="C:plasma membrane"/>
    <property type="evidence" value="ECO:0007669"/>
    <property type="project" value="UniProtKB-SubCell"/>
</dbReference>
<evidence type="ECO:0000256" key="6">
    <source>
        <dbReference type="ARBA" id="ARBA00022692"/>
    </source>
</evidence>
<comment type="caution">
    <text evidence="12">The sequence shown here is derived from an EMBL/GenBank/DDBJ whole genome shotgun (WGS) entry which is preliminary data.</text>
</comment>
<keyword evidence="3" id="KW-1003">Cell membrane</keyword>
<evidence type="ECO:0000256" key="7">
    <source>
        <dbReference type="ARBA" id="ARBA00022989"/>
    </source>
</evidence>
<evidence type="ECO:0000313" key="12">
    <source>
        <dbReference type="EMBL" id="PKU26437.1"/>
    </source>
</evidence>
<dbReference type="PANTHER" id="PTHR30558:SF7">
    <property type="entry name" value="TOL-PAL SYSTEM PROTEIN TOLR"/>
    <property type="match status" value="1"/>
</dbReference>
<dbReference type="AlphaFoldDB" id="A0A2N3Q1A9"/>
<keyword evidence="4" id="KW-0997">Cell inner membrane</keyword>
<evidence type="ECO:0000256" key="1">
    <source>
        <dbReference type="ARBA" id="ARBA00004162"/>
    </source>
</evidence>
<feature type="transmembrane region" description="Helical" evidence="11">
    <location>
        <begin position="32"/>
        <end position="55"/>
    </location>
</feature>
<evidence type="ECO:0000256" key="2">
    <source>
        <dbReference type="ARBA" id="ARBA00005811"/>
    </source>
</evidence>
<dbReference type="InterPro" id="IPR003400">
    <property type="entry name" value="ExbD"/>
</dbReference>
<evidence type="ECO:0000256" key="10">
    <source>
        <dbReference type="RuleBase" id="RU003879"/>
    </source>
</evidence>
<comment type="similarity">
    <text evidence="2 10">Belongs to the ExbD/TolR family.</text>
</comment>
<evidence type="ECO:0000256" key="11">
    <source>
        <dbReference type="SAM" id="Phobius"/>
    </source>
</evidence>
<dbReference type="EMBL" id="PIUM01000001">
    <property type="protein sequence ID" value="PKU26437.1"/>
    <property type="molecule type" value="Genomic_DNA"/>
</dbReference>
<dbReference type="GO" id="GO:0015031">
    <property type="term" value="P:protein transport"/>
    <property type="evidence" value="ECO:0007669"/>
    <property type="project" value="UniProtKB-KW"/>
</dbReference>
<evidence type="ECO:0000313" key="13">
    <source>
        <dbReference type="Proteomes" id="UP000233293"/>
    </source>
</evidence>
<dbReference type="Pfam" id="PF02472">
    <property type="entry name" value="ExbD"/>
    <property type="match status" value="1"/>
</dbReference>
<gene>
    <name evidence="12" type="primary">tolR</name>
    <name evidence="12" type="ORF">CWS72_00880</name>
</gene>
<dbReference type="InterPro" id="IPR014168">
    <property type="entry name" value="Tol-Pal_TolR"/>
</dbReference>
<dbReference type="GO" id="GO:0022857">
    <property type="term" value="F:transmembrane transporter activity"/>
    <property type="evidence" value="ECO:0007669"/>
    <property type="project" value="InterPro"/>
</dbReference>
<dbReference type="GO" id="GO:0051301">
    <property type="term" value="P:cell division"/>
    <property type="evidence" value="ECO:0007669"/>
    <property type="project" value="UniProtKB-KW"/>
</dbReference>
<evidence type="ECO:0000256" key="5">
    <source>
        <dbReference type="ARBA" id="ARBA00022618"/>
    </source>
</evidence>
<accession>A0A2N3Q1A9</accession>
<comment type="subcellular location">
    <subcellularLocation>
        <location evidence="1">Cell membrane</location>
        <topology evidence="1">Single-pass membrane protein</topology>
    </subcellularLocation>
    <subcellularLocation>
        <location evidence="10">Cell membrane</location>
        <topology evidence="10">Single-pass type II membrane protein</topology>
    </subcellularLocation>
</comment>
<keyword evidence="5" id="KW-0132">Cell division</keyword>
<keyword evidence="13" id="KW-1185">Reference proteome</keyword>
<evidence type="ECO:0000256" key="4">
    <source>
        <dbReference type="ARBA" id="ARBA00022519"/>
    </source>
</evidence>
<keyword evidence="6 10" id="KW-0812">Transmembrane</keyword>
<name>A0A2N3Q1A9_9PROT</name>
<dbReference type="PANTHER" id="PTHR30558">
    <property type="entry name" value="EXBD MEMBRANE COMPONENT OF PMF-DRIVEN MACROMOLECULE IMPORT SYSTEM"/>
    <property type="match status" value="1"/>
</dbReference>
<keyword evidence="10" id="KW-0653">Protein transport</keyword>
<reference evidence="13" key="1">
    <citation type="submission" date="2017-12" db="EMBL/GenBank/DDBJ databases">
        <title>Draft genome sequence of Telmatospirillum siberiense 26-4b1T, an acidotolerant peatland alphaproteobacterium potentially involved in sulfur cycling.</title>
        <authorList>
            <person name="Hausmann B."/>
            <person name="Pjevac P."/>
            <person name="Schreck K."/>
            <person name="Herbold C.W."/>
            <person name="Daims H."/>
            <person name="Wagner M."/>
            <person name="Pester M."/>
            <person name="Loy A."/>
        </authorList>
    </citation>
    <scope>NUCLEOTIDE SEQUENCE [LARGE SCALE GENOMIC DNA]</scope>
    <source>
        <strain evidence="13">26-4b1</strain>
    </source>
</reference>
<organism evidence="12 13">
    <name type="scientific">Telmatospirillum siberiense</name>
    <dbReference type="NCBI Taxonomy" id="382514"/>
    <lineage>
        <taxon>Bacteria</taxon>
        <taxon>Pseudomonadati</taxon>
        <taxon>Pseudomonadota</taxon>
        <taxon>Alphaproteobacteria</taxon>
        <taxon>Rhodospirillales</taxon>
        <taxon>Rhodospirillaceae</taxon>
        <taxon>Telmatospirillum</taxon>
    </lineage>
</organism>
<dbReference type="Gene3D" id="3.30.420.270">
    <property type="match status" value="1"/>
</dbReference>
<keyword evidence="9" id="KW-0131">Cell cycle</keyword>
<evidence type="ECO:0000256" key="8">
    <source>
        <dbReference type="ARBA" id="ARBA00023136"/>
    </source>
</evidence>
<keyword evidence="10" id="KW-0813">Transport</keyword>
<evidence type="ECO:0000256" key="3">
    <source>
        <dbReference type="ARBA" id="ARBA00022475"/>
    </source>
</evidence>
<evidence type="ECO:0000256" key="9">
    <source>
        <dbReference type="ARBA" id="ARBA00023306"/>
    </source>
</evidence>
<dbReference type="OrthoDB" id="9798629at2"/>
<keyword evidence="8 11" id="KW-0472">Membrane</keyword>
<dbReference type="NCBIfam" id="TIGR02801">
    <property type="entry name" value="tolR"/>
    <property type="match status" value="1"/>
</dbReference>
<sequence>MGAALGGGGRRGSQRRGFRPMADINVTPMVDVMLVLLVIFMITAPLLTAGVPVDLPKTNASQMKGDDQPISVTVDAKGRIFLQETEVQMEELAPRLRAITTAKPDNRIFVRGDAGINYGRVMEVMGQLSSAGFPHVALVTQPVAESPRKGAR</sequence>
<protein>
    <submittedName>
        <fullName evidence="12">Protein TolR</fullName>
    </submittedName>
</protein>
<dbReference type="Proteomes" id="UP000233293">
    <property type="component" value="Unassembled WGS sequence"/>
</dbReference>
<proteinExistence type="inferred from homology"/>
<keyword evidence="7 11" id="KW-1133">Transmembrane helix</keyword>